<evidence type="ECO:0000313" key="3">
    <source>
        <dbReference type="Proteomes" id="UP000321249"/>
    </source>
</evidence>
<dbReference type="Proteomes" id="UP000321249">
    <property type="component" value="Unassembled WGS sequence"/>
</dbReference>
<comment type="caution">
    <text evidence="2">The sequence shown here is derived from an EMBL/GenBank/DDBJ whole genome shotgun (WGS) entry which is preliminary data.</text>
</comment>
<gene>
    <name evidence="2" type="ORF">FRZ32_10070</name>
</gene>
<dbReference type="InterPro" id="IPR018673">
    <property type="entry name" value="DUF2141"/>
</dbReference>
<dbReference type="AlphaFoldDB" id="A0A5C6TU62"/>
<feature type="chain" id="PRO_5022926925" evidence="1">
    <location>
        <begin position="37"/>
        <end position="158"/>
    </location>
</feature>
<evidence type="ECO:0000313" key="2">
    <source>
        <dbReference type="EMBL" id="TXC63973.1"/>
    </source>
</evidence>
<accession>A0A5C6TU62</accession>
<feature type="signal peptide" evidence="1">
    <location>
        <begin position="1"/>
        <end position="36"/>
    </location>
</feature>
<name>A0A5C6TU62_9SPHN</name>
<evidence type="ECO:0000256" key="1">
    <source>
        <dbReference type="SAM" id="SignalP"/>
    </source>
</evidence>
<proteinExistence type="predicted"/>
<protein>
    <submittedName>
        <fullName evidence="2">DUF2141 domain-containing protein</fullName>
    </submittedName>
</protein>
<dbReference type="OrthoDB" id="9788332at2"/>
<keyword evidence="3" id="KW-1185">Reference proteome</keyword>
<dbReference type="Pfam" id="PF09912">
    <property type="entry name" value="DUF2141"/>
    <property type="match status" value="1"/>
</dbReference>
<keyword evidence="1" id="KW-0732">Signal</keyword>
<organism evidence="2 3">
    <name type="scientific">Allosphingosinicella ginsenosidimutans</name>
    <dbReference type="NCBI Taxonomy" id="1176539"/>
    <lineage>
        <taxon>Bacteria</taxon>
        <taxon>Pseudomonadati</taxon>
        <taxon>Pseudomonadota</taxon>
        <taxon>Alphaproteobacteria</taxon>
        <taxon>Sphingomonadales</taxon>
        <taxon>Sphingomonadaceae</taxon>
        <taxon>Allosphingosinicella</taxon>
    </lineage>
</organism>
<sequence>MASISVSGIACAARIAASARSIGAAALLLAAGTARATDLEVQIHGLRNMRGSIELCLTRSPAHFPDCTGSPGMVSRTVRAADAGSVLFRGLPPGDYAVSVIHDENDDGRLNTFVGIPREGFGFSRNPRIRMGPPRFEECRIAVTGAAMREVIQIKYLL</sequence>
<dbReference type="EMBL" id="VOQQ01000001">
    <property type="protein sequence ID" value="TXC63973.1"/>
    <property type="molecule type" value="Genomic_DNA"/>
</dbReference>
<reference evidence="2 3" key="1">
    <citation type="journal article" date="2015" name="J. Microbiol.">
        <title>Sphingosinicella ginsenosidimutans sp. nov., with ginsenoside converting activity.</title>
        <authorList>
            <person name="Kim J.K."/>
            <person name="Kang M.S."/>
            <person name="Park S.C."/>
            <person name="Kim K.M."/>
            <person name="Choi K."/>
            <person name="Yoon M.H."/>
            <person name="Im W.T."/>
        </authorList>
    </citation>
    <scope>NUCLEOTIDE SEQUENCE [LARGE SCALE GENOMIC DNA]</scope>
    <source>
        <strain evidence="2 3">BS-11</strain>
    </source>
</reference>